<organism evidence="2">
    <name type="scientific">Oryza nivara</name>
    <name type="common">Indian wild rice</name>
    <name type="synonym">Oryza sativa f. spontanea</name>
    <dbReference type="NCBI Taxonomy" id="4536"/>
    <lineage>
        <taxon>Eukaryota</taxon>
        <taxon>Viridiplantae</taxon>
        <taxon>Streptophyta</taxon>
        <taxon>Embryophyta</taxon>
        <taxon>Tracheophyta</taxon>
        <taxon>Spermatophyta</taxon>
        <taxon>Magnoliopsida</taxon>
        <taxon>Liliopsida</taxon>
        <taxon>Poales</taxon>
        <taxon>Poaceae</taxon>
        <taxon>BOP clade</taxon>
        <taxon>Oryzoideae</taxon>
        <taxon>Oryzeae</taxon>
        <taxon>Oryzinae</taxon>
        <taxon>Oryza</taxon>
    </lineage>
</organism>
<proteinExistence type="predicted"/>
<feature type="transmembrane region" description="Helical" evidence="1">
    <location>
        <begin position="69"/>
        <end position="88"/>
    </location>
</feature>
<sequence>MCSTGFGLVFGVATSLGASQIYYCSVFDREINGVGIWKARRRNHTRKAAGLCFRAQITTRQKMRRSSSLLPVCTLVLAMLCVASLMGVTEGRRGGGRTYIGGGGGARGSATRTSGSPRGLSGGTWAACAGSSLLAAAAMLL</sequence>
<dbReference type="AlphaFoldDB" id="A0A0E0FUD7"/>
<keyword evidence="1" id="KW-1133">Transmembrane helix</keyword>
<reference evidence="2" key="1">
    <citation type="submission" date="2015-04" db="UniProtKB">
        <authorList>
            <consortium name="EnsemblPlants"/>
        </authorList>
    </citation>
    <scope>IDENTIFICATION</scope>
    <source>
        <strain evidence="2">SL10</strain>
    </source>
</reference>
<reference evidence="2" key="2">
    <citation type="submission" date="2018-04" db="EMBL/GenBank/DDBJ databases">
        <title>OnivRS2 (Oryza nivara Reference Sequence Version 2).</title>
        <authorList>
            <person name="Zhang J."/>
            <person name="Kudrna D."/>
            <person name="Lee S."/>
            <person name="Talag J."/>
            <person name="Rajasekar S."/>
            <person name="Welchert J."/>
            <person name="Hsing Y.-I."/>
            <person name="Wing R.A."/>
        </authorList>
    </citation>
    <scope>NUCLEOTIDE SEQUENCE [LARGE SCALE GENOMIC DNA]</scope>
</reference>
<evidence type="ECO:0000256" key="1">
    <source>
        <dbReference type="SAM" id="Phobius"/>
    </source>
</evidence>
<keyword evidence="1" id="KW-0812">Transmembrane</keyword>
<evidence type="ECO:0000313" key="2">
    <source>
        <dbReference type="EnsemblPlants" id="ONIVA01G38600.1"/>
    </source>
</evidence>
<dbReference type="HOGENOM" id="CLU_1828410_0_0_1"/>
<dbReference type="Proteomes" id="UP000006591">
    <property type="component" value="Chromosome 1"/>
</dbReference>
<keyword evidence="1" id="KW-0472">Membrane</keyword>
<accession>A0A0E0FUD7</accession>
<evidence type="ECO:0000313" key="3">
    <source>
        <dbReference type="Proteomes" id="UP000006591"/>
    </source>
</evidence>
<dbReference type="Gramene" id="ONIVA01G38600.1">
    <property type="protein sequence ID" value="ONIVA01G38600.1"/>
    <property type="gene ID" value="ONIVA01G38600"/>
</dbReference>
<keyword evidence="3" id="KW-1185">Reference proteome</keyword>
<protein>
    <submittedName>
        <fullName evidence="2">Uncharacterized protein</fullName>
    </submittedName>
</protein>
<dbReference type="EnsemblPlants" id="ONIVA01G38600.1">
    <property type="protein sequence ID" value="ONIVA01G38600.1"/>
    <property type="gene ID" value="ONIVA01G38600"/>
</dbReference>
<dbReference type="eggNOG" id="ENOG502R4P1">
    <property type="taxonomic scope" value="Eukaryota"/>
</dbReference>
<name>A0A0E0FUD7_ORYNI</name>